<evidence type="ECO:0000313" key="3">
    <source>
        <dbReference type="EMBL" id="QHU08686.1"/>
    </source>
</evidence>
<evidence type="ECO:0000259" key="2">
    <source>
        <dbReference type="Pfam" id="PF01734"/>
    </source>
</evidence>
<dbReference type="EMBL" id="MN740698">
    <property type="protein sequence ID" value="QHU08686.1"/>
    <property type="molecule type" value="Genomic_DNA"/>
</dbReference>
<sequence>MKVLVCPVSGGSFVHQIASNQHLANMGYRPDVCLCSSGGNVAVHVAEGARWDPYMMSRLASRIDSSFLLKTHSTNTMFRYMGVMLKGTLYDSGDGAKDFFCSYIDCIKEKTEIWVGVYNKTLEKPENLCNKVPTNFRVRDEPSEECKDFYMYCQASASIPLIVPAININGYEYQDGGVSSASPLNQFADQLISKKCPVQMTYITPIDPHHTQEKAGSSMLHSLMGTIDDMIRASIKNDETTAITVIKARLGKVKKREGKGVPKDLIEELHSSGKDYLLVLYPFIEKVVDITDMKGSDIPEVISQCYTLVRYKVYY</sequence>
<dbReference type="AlphaFoldDB" id="A0A6C0JV47"/>
<accession>A0A6C0JV47</accession>
<keyword evidence="1" id="KW-0443">Lipid metabolism</keyword>
<protein>
    <recommendedName>
        <fullName evidence="2">PNPLA domain-containing protein</fullName>
    </recommendedName>
</protein>
<dbReference type="InterPro" id="IPR002641">
    <property type="entry name" value="PNPLA_dom"/>
</dbReference>
<reference evidence="3" key="1">
    <citation type="journal article" date="2020" name="Nature">
        <title>Giant virus diversity and host interactions through global metagenomics.</title>
        <authorList>
            <person name="Schulz F."/>
            <person name="Roux S."/>
            <person name="Paez-Espino D."/>
            <person name="Jungbluth S."/>
            <person name="Walsh D.A."/>
            <person name="Denef V.J."/>
            <person name="McMahon K.D."/>
            <person name="Konstantinidis K.T."/>
            <person name="Eloe-Fadrosh E.A."/>
            <person name="Kyrpides N.C."/>
            <person name="Woyke T."/>
        </authorList>
    </citation>
    <scope>NUCLEOTIDE SEQUENCE</scope>
    <source>
        <strain evidence="3">GVMAG-S-1063924-116</strain>
    </source>
</reference>
<name>A0A6C0JV47_9ZZZZ</name>
<dbReference type="SUPFAM" id="SSF52151">
    <property type="entry name" value="FabD/lysophospholipase-like"/>
    <property type="match status" value="1"/>
</dbReference>
<feature type="domain" description="PNPLA" evidence="2">
    <location>
        <begin position="24"/>
        <end position="187"/>
    </location>
</feature>
<proteinExistence type="predicted"/>
<dbReference type="InterPro" id="IPR016035">
    <property type="entry name" value="Acyl_Trfase/lysoPLipase"/>
</dbReference>
<dbReference type="Gene3D" id="3.40.1090.10">
    <property type="entry name" value="Cytosolic phospholipase A2 catalytic domain"/>
    <property type="match status" value="1"/>
</dbReference>
<dbReference type="GO" id="GO:0006629">
    <property type="term" value="P:lipid metabolic process"/>
    <property type="evidence" value="ECO:0007669"/>
    <property type="project" value="UniProtKB-KW"/>
</dbReference>
<dbReference type="Pfam" id="PF01734">
    <property type="entry name" value="Patatin"/>
    <property type="match status" value="1"/>
</dbReference>
<evidence type="ECO:0000256" key="1">
    <source>
        <dbReference type="ARBA" id="ARBA00023098"/>
    </source>
</evidence>
<organism evidence="3">
    <name type="scientific">viral metagenome</name>
    <dbReference type="NCBI Taxonomy" id="1070528"/>
    <lineage>
        <taxon>unclassified sequences</taxon>
        <taxon>metagenomes</taxon>
        <taxon>organismal metagenomes</taxon>
    </lineage>
</organism>